<dbReference type="Gene3D" id="3.40.630.30">
    <property type="match status" value="1"/>
</dbReference>
<evidence type="ECO:0000256" key="1">
    <source>
        <dbReference type="ARBA" id="ARBA00022679"/>
    </source>
</evidence>
<dbReference type="RefSeq" id="WP_344093007.1">
    <property type="nucleotide sequence ID" value="NZ_BAAAOG010000002.1"/>
</dbReference>
<evidence type="ECO:0000256" key="2">
    <source>
        <dbReference type="ARBA" id="ARBA00023315"/>
    </source>
</evidence>
<dbReference type="Gene3D" id="2.60.120.200">
    <property type="match status" value="1"/>
</dbReference>
<evidence type="ECO:0000259" key="4">
    <source>
        <dbReference type="PROSITE" id="PS51186"/>
    </source>
</evidence>
<keyword evidence="7" id="KW-1185">Reference proteome</keyword>
<accession>A0ABP5C153</accession>
<dbReference type="PROSITE" id="PS51762">
    <property type="entry name" value="GH16_2"/>
    <property type="match status" value="1"/>
</dbReference>
<dbReference type="CDD" id="cd00413">
    <property type="entry name" value="Glyco_hydrolase_16"/>
    <property type="match status" value="1"/>
</dbReference>
<keyword evidence="1" id="KW-0808">Transferase</keyword>
<evidence type="ECO:0000313" key="6">
    <source>
        <dbReference type="EMBL" id="GAA1954234.1"/>
    </source>
</evidence>
<sequence>MAITIERWGEDDLPLLERYNTPEMTRHLGGPETAELLALRQARYLRLWETDEARMFRIEQDGAPVGGIGYWQVEHDGVPAWESGWSVEPQWQGQGIAREALRLVIRRVATDASRTLLVAYPGVANAASNALCRGAGFEQRGSATLPWRGGELEVNNWVLDMSPLDLEGREPDVDETFAGDDLDPSRWWPFYTPHWSSRAMTAARRRTGDHGLELIIDAETQPWAPEFDGDIRVSHVQTGQFSGALGSEIGQHRFRAGLRVREEQPVKRLWLAHHGVIEARLRGIRHPDAMVAFWPIGFEARPDECGELCIAEIFGSELDDEGGWVGVGVKAQNDPRLRTDFEKIRVEGDLTGFHDYAIEWMPERARFFIDGRWVKTVAQRIDYPVQLMLDVYEFPHADGSRDVAALPHIFRVERIRTFPPAAMPEL</sequence>
<proteinExistence type="inferred from homology"/>
<comment type="caution">
    <text evidence="6">The sequence shown here is derived from an EMBL/GenBank/DDBJ whole genome shotgun (WGS) entry which is preliminary data.</text>
</comment>
<protein>
    <recommendedName>
        <fullName evidence="8">GNAT family N-acetyltransferase</fullName>
    </recommendedName>
</protein>
<dbReference type="InterPro" id="IPR016181">
    <property type="entry name" value="Acyl_CoA_acyltransferase"/>
</dbReference>
<dbReference type="InterPro" id="IPR051531">
    <property type="entry name" value="N-acetyltransferase"/>
</dbReference>
<evidence type="ECO:0000256" key="3">
    <source>
        <dbReference type="ARBA" id="ARBA00038502"/>
    </source>
</evidence>
<dbReference type="CDD" id="cd04301">
    <property type="entry name" value="NAT_SF"/>
    <property type="match status" value="1"/>
</dbReference>
<keyword evidence="2" id="KW-0012">Acyltransferase</keyword>
<dbReference type="PROSITE" id="PS51186">
    <property type="entry name" value="GNAT"/>
    <property type="match status" value="1"/>
</dbReference>
<comment type="similarity">
    <text evidence="3">Belongs to the acetyltransferase family. RimJ subfamily.</text>
</comment>
<feature type="domain" description="N-acetyltransferase" evidence="4">
    <location>
        <begin position="3"/>
        <end position="165"/>
    </location>
</feature>
<dbReference type="InterPro" id="IPR000757">
    <property type="entry name" value="Beta-glucanase-like"/>
</dbReference>
<organism evidence="6 7">
    <name type="scientific">Microbacterium deminutum</name>
    <dbReference type="NCBI Taxonomy" id="344164"/>
    <lineage>
        <taxon>Bacteria</taxon>
        <taxon>Bacillati</taxon>
        <taxon>Actinomycetota</taxon>
        <taxon>Actinomycetes</taxon>
        <taxon>Micrococcales</taxon>
        <taxon>Microbacteriaceae</taxon>
        <taxon>Microbacterium</taxon>
    </lineage>
</organism>
<dbReference type="EMBL" id="BAAAOG010000002">
    <property type="protein sequence ID" value="GAA1954234.1"/>
    <property type="molecule type" value="Genomic_DNA"/>
</dbReference>
<dbReference type="SUPFAM" id="SSF55729">
    <property type="entry name" value="Acyl-CoA N-acyltransferases (Nat)"/>
    <property type="match status" value="1"/>
</dbReference>
<evidence type="ECO:0000259" key="5">
    <source>
        <dbReference type="PROSITE" id="PS51762"/>
    </source>
</evidence>
<evidence type="ECO:0008006" key="8">
    <source>
        <dbReference type="Google" id="ProtNLM"/>
    </source>
</evidence>
<dbReference type="InterPro" id="IPR013320">
    <property type="entry name" value="ConA-like_dom_sf"/>
</dbReference>
<dbReference type="Pfam" id="PF13302">
    <property type="entry name" value="Acetyltransf_3"/>
    <property type="match status" value="1"/>
</dbReference>
<dbReference type="PANTHER" id="PTHR43792">
    <property type="entry name" value="GNAT FAMILY, PUTATIVE (AFU_ORTHOLOGUE AFUA_3G00765)-RELATED-RELATED"/>
    <property type="match status" value="1"/>
</dbReference>
<gene>
    <name evidence="6" type="ORF">GCM10009776_15210</name>
</gene>
<dbReference type="SUPFAM" id="SSF49899">
    <property type="entry name" value="Concanavalin A-like lectins/glucanases"/>
    <property type="match status" value="1"/>
</dbReference>
<evidence type="ECO:0000313" key="7">
    <source>
        <dbReference type="Proteomes" id="UP001499933"/>
    </source>
</evidence>
<dbReference type="InterPro" id="IPR000182">
    <property type="entry name" value="GNAT_dom"/>
</dbReference>
<dbReference type="Pfam" id="PF00722">
    <property type="entry name" value="Glyco_hydro_16"/>
    <property type="match status" value="1"/>
</dbReference>
<name>A0ABP5C153_9MICO</name>
<dbReference type="PANTHER" id="PTHR43792:SF8">
    <property type="entry name" value="[RIBOSOMAL PROTEIN US5]-ALANINE N-ACETYLTRANSFERASE"/>
    <property type="match status" value="1"/>
</dbReference>
<dbReference type="Proteomes" id="UP001499933">
    <property type="component" value="Unassembled WGS sequence"/>
</dbReference>
<reference evidence="7" key="1">
    <citation type="journal article" date="2019" name="Int. J. Syst. Evol. Microbiol.">
        <title>The Global Catalogue of Microorganisms (GCM) 10K type strain sequencing project: providing services to taxonomists for standard genome sequencing and annotation.</title>
        <authorList>
            <consortium name="The Broad Institute Genomics Platform"/>
            <consortium name="The Broad Institute Genome Sequencing Center for Infectious Disease"/>
            <person name="Wu L."/>
            <person name="Ma J."/>
        </authorList>
    </citation>
    <scope>NUCLEOTIDE SEQUENCE [LARGE SCALE GENOMIC DNA]</scope>
    <source>
        <strain evidence="7">JCM 14901</strain>
    </source>
</reference>
<feature type="domain" description="GH16" evidence="5">
    <location>
        <begin position="155"/>
        <end position="423"/>
    </location>
</feature>